<name>A0ABY4HWD2_CHIFI</name>
<dbReference type="RefSeq" id="WP_247810104.1">
    <property type="nucleotide sequence ID" value="NZ_CP095855.1"/>
</dbReference>
<dbReference type="Gene3D" id="3.10.450.50">
    <property type="match status" value="1"/>
</dbReference>
<organism evidence="3 4">
    <name type="scientific">Chitinophaga filiformis</name>
    <name type="common">Myxococcus filiformis</name>
    <name type="synonym">Flexibacter filiformis</name>
    <dbReference type="NCBI Taxonomy" id="104663"/>
    <lineage>
        <taxon>Bacteria</taxon>
        <taxon>Pseudomonadati</taxon>
        <taxon>Bacteroidota</taxon>
        <taxon>Chitinophagia</taxon>
        <taxon>Chitinophagales</taxon>
        <taxon>Chitinophagaceae</taxon>
        <taxon>Chitinophaga</taxon>
    </lineage>
</organism>
<accession>A0ABY4HWD2</accession>
<keyword evidence="1" id="KW-0732">Signal</keyword>
<dbReference type="InterPro" id="IPR024289">
    <property type="entry name" value="DUF3828"/>
</dbReference>
<evidence type="ECO:0000256" key="1">
    <source>
        <dbReference type="SAM" id="SignalP"/>
    </source>
</evidence>
<feature type="domain" description="DUF3828" evidence="2">
    <location>
        <begin position="37"/>
        <end position="136"/>
    </location>
</feature>
<reference evidence="3 4" key="1">
    <citation type="submission" date="2022-04" db="EMBL/GenBank/DDBJ databases">
        <title>The arsenic-methylating capacity of Chitinophaga filiformis YT5 during chitin decomposition.</title>
        <authorList>
            <person name="Chen G."/>
            <person name="Liang Y."/>
        </authorList>
    </citation>
    <scope>NUCLEOTIDE SEQUENCE [LARGE SCALE GENOMIC DNA]</scope>
    <source>
        <strain evidence="3 4">YT5</strain>
    </source>
</reference>
<protein>
    <submittedName>
        <fullName evidence="3">YbjP/YqhG family protein</fullName>
    </submittedName>
</protein>
<dbReference type="Proteomes" id="UP000830198">
    <property type="component" value="Chromosome"/>
</dbReference>
<evidence type="ECO:0000259" key="2">
    <source>
        <dbReference type="Pfam" id="PF12883"/>
    </source>
</evidence>
<proteinExistence type="predicted"/>
<feature type="signal peptide" evidence="1">
    <location>
        <begin position="1"/>
        <end position="23"/>
    </location>
</feature>
<evidence type="ECO:0000313" key="4">
    <source>
        <dbReference type="Proteomes" id="UP000830198"/>
    </source>
</evidence>
<gene>
    <name evidence="3" type="ORF">MYF79_22655</name>
</gene>
<evidence type="ECO:0000313" key="3">
    <source>
        <dbReference type="EMBL" id="UPK67753.1"/>
    </source>
</evidence>
<dbReference type="EMBL" id="CP095855">
    <property type="protein sequence ID" value="UPK67753.1"/>
    <property type="molecule type" value="Genomic_DNA"/>
</dbReference>
<feature type="chain" id="PRO_5045778738" evidence="1">
    <location>
        <begin position="24"/>
        <end position="139"/>
    </location>
</feature>
<sequence>MKTQFLAPFFVGILLCFGSFCQAQNKTSGDSAVIMLKQFYTAYITADDEKQLSSLQKKYCTKKILKRIADDEELDSDPFINAQDTDADWLRTMVINKDAQKPNVYVVSYVNNYTKKRIINKLLVVKEGKAYKIDDILTY</sequence>
<dbReference type="Pfam" id="PF12883">
    <property type="entry name" value="DUF3828"/>
    <property type="match status" value="1"/>
</dbReference>
<keyword evidence="4" id="KW-1185">Reference proteome</keyword>